<dbReference type="GO" id="GO:0005525">
    <property type="term" value="F:GTP binding"/>
    <property type="evidence" value="ECO:0007669"/>
    <property type="project" value="InterPro"/>
</dbReference>
<evidence type="ECO:0000313" key="3">
    <source>
        <dbReference type="Proteomes" id="UP000052138"/>
    </source>
</evidence>
<dbReference type="Proteomes" id="UP000052138">
    <property type="component" value="Unassembled WGS sequence"/>
</dbReference>
<dbReference type="InterPro" id="IPR006073">
    <property type="entry name" value="GTP-bd"/>
</dbReference>
<name>A0A0R2WUE3_9GAMM</name>
<dbReference type="Pfam" id="PF01926">
    <property type="entry name" value="MMR_HSR1"/>
    <property type="match status" value="1"/>
</dbReference>
<evidence type="ECO:0000259" key="1">
    <source>
        <dbReference type="Pfam" id="PF01926"/>
    </source>
</evidence>
<dbReference type="Pfam" id="PF11981">
    <property type="entry name" value="DUF3482"/>
    <property type="match status" value="1"/>
</dbReference>
<proteinExistence type="predicted"/>
<organism evidence="2 3">
    <name type="scientific">OM182 bacterium BACL3 MAG-120924-bin41</name>
    <dbReference type="NCBI Taxonomy" id="1655632"/>
    <lineage>
        <taxon>Bacteria</taxon>
        <taxon>Pseudomonadati</taxon>
        <taxon>Pseudomonadota</taxon>
        <taxon>Gammaproteobacteria</taxon>
        <taxon>OMG group</taxon>
        <taxon>OM182 clade</taxon>
    </lineage>
</organism>
<protein>
    <recommendedName>
        <fullName evidence="1">G domain-containing protein</fullName>
    </recommendedName>
</protein>
<accession>A0A0R2WUE3</accession>
<comment type="caution">
    <text evidence="2">The sequence shown here is derived from an EMBL/GenBank/DDBJ whole genome shotgun (WGS) entry which is preliminary data.</text>
</comment>
<dbReference type="EMBL" id="LIDJ01000280">
    <property type="protein sequence ID" value="KRP27510.1"/>
    <property type="molecule type" value="Genomic_DNA"/>
</dbReference>
<dbReference type="Gene3D" id="3.40.50.300">
    <property type="entry name" value="P-loop containing nucleotide triphosphate hydrolases"/>
    <property type="match status" value="1"/>
</dbReference>
<sequence length="433" mass="47681">MTRTNTPRFAVVGHPNKGKSSIVAALAQNDAIDISSRSGTTLHSEPFEIAIGDAAYTLIDTPGFQRPRRALEWLNRHATSADQRRQAIALFVSSADCAKQFPDEVALLKPISEGAAILYVVDGSRPYNPDYEAEMEIMRWCGQPSMALINPIESGDHIDTWQQALSQFFKVVRVFNPMLADRLRRDEILEAFSVIAPEWRTRIDLVRINYAEQDRRRIADAGQLLAETLERLCFFQLSQQTLSKSQAEKLKPVLKARYYAEMRAIESAAHSRLKELFDYRHLDSEIADLPIEGDLFDTEKWVVWGLDRKQLALTAGIAGAGTGAIVDAATAGTSLLLGATAGALLAGGSAWFGADKIANFKVMGLPLGGFEARQGPSANRNFPYVIAGRFIGLLEALQNRTHAQRGLLTITDATLQEKIDALDSRQRKALAAA</sequence>
<reference evidence="2 3" key="1">
    <citation type="submission" date="2015-10" db="EMBL/GenBank/DDBJ databases">
        <title>Metagenome-Assembled Genomes uncover a global brackish microbiome.</title>
        <authorList>
            <person name="Hugerth L.W."/>
            <person name="Larsson J."/>
            <person name="Alneberg J."/>
            <person name="Lindh M.V."/>
            <person name="Legrand C."/>
            <person name="Pinhassi J."/>
            <person name="Andersson A.F."/>
        </authorList>
    </citation>
    <scope>NUCLEOTIDE SEQUENCE [LARGE SCALE GENOMIC DNA]</scope>
    <source>
        <strain evidence="2">BACL3 MAG-120924-bin41</strain>
    </source>
</reference>
<feature type="domain" description="G" evidence="1">
    <location>
        <begin position="9"/>
        <end position="94"/>
    </location>
</feature>
<feature type="non-terminal residue" evidence="2">
    <location>
        <position position="433"/>
    </location>
</feature>
<gene>
    <name evidence="2" type="ORF">ABS30_08020</name>
</gene>
<dbReference type="InterPro" id="IPR027417">
    <property type="entry name" value="P-loop_NTPase"/>
</dbReference>
<dbReference type="SUPFAM" id="SSF52540">
    <property type="entry name" value="P-loop containing nucleoside triphosphate hydrolases"/>
    <property type="match status" value="1"/>
</dbReference>
<dbReference type="AlphaFoldDB" id="A0A0R2WUE3"/>
<evidence type="ECO:0000313" key="2">
    <source>
        <dbReference type="EMBL" id="KRP27510.1"/>
    </source>
</evidence>
<dbReference type="InterPro" id="IPR021871">
    <property type="entry name" value="DUF3482"/>
</dbReference>